<name>A0A975MPF0_9GAMM</name>
<reference evidence="10" key="1">
    <citation type="submission" date="2021-04" db="EMBL/GenBank/DDBJ databases">
        <title>Draft genome sequence data of methanotrophic Methylovulum sp. strain S1L and Methylomonas sp. strain S2AM isolated from boreal lake water columns.</title>
        <authorList>
            <person name="Rissanen A.J."/>
            <person name="Mangayil R."/>
            <person name="Svenning M.M."/>
            <person name="Khanongnuch R."/>
        </authorList>
    </citation>
    <scope>NUCLEOTIDE SEQUENCE</scope>
    <source>
        <strain evidence="10">S2AM</strain>
    </source>
</reference>
<dbReference type="InterPro" id="IPR013412">
    <property type="entry name" value="CRISPR-assoc_RAMP_Csm3"/>
</dbReference>
<dbReference type="NCBIfam" id="TIGR02582">
    <property type="entry name" value="cas7_TM1809"/>
    <property type="match status" value="1"/>
</dbReference>
<evidence type="ECO:0000256" key="5">
    <source>
        <dbReference type="ARBA" id="ARBA00022801"/>
    </source>
</evidence>
<evidence type="ECO:0000256" key="4">
    <source>
        <dbReference type="ARBA" id="ARBA00022759"/>
    </source>
</evidence>
<comment type="similarity">
    <text evidence="1">Belongs to the CRISPR-associated Csm3 family.</text>
</comment>
<dbReference type="AlphaFoldDB" id="A0A975MPF0"/>
<dbReference type="PANTHER" id="PTHR35579">
    <property type="entry name" value="CRISPR SYSTEM CMS ENDORIBONUCLEASE CSM3"/>
    <property type="match status" value="1"/>
</dbReference>
<dbReference type="GO" id="GO:0016787">
    <property type="term" value="F:hydrolase activity"/>
    <property type="evidence" value="ECO:0007669"/>
    <property type="project" value="UniProtKB-KW"/>
</dbReference>
<dbReference type="Pfam" id="PF03787">
    <property type="entry name" value="RAMPs"/>
    <property type="match status" value="1"/>
</dbReference>
<dbReference type="GO" id="GO:0003723">
    <property type="term" value="F:RNA binding"/>
    <property type="evidence" value="ECO:0007669"/>
    <property type="project" value="UniProtKB-KW"/>
</dbReference>
<keyword evidence="5" id="KW-0378">Hydrolase</keyword>
<dbReference type="Proteomes" id="UP000676649">
    <property type="component" value="Chromosome"/>
</dbReference>
<sequence length="240" mass="26591">MQLTNIQKITGKIEILSGLHIGSGNTEIHIGGTDNPVIKNPITQQPYIPGSSIKGKMRSLLEWQLGVVGQTEGQPLSFKHIDGLDSRIQIKAKDLLKLFGGAPDNNINSQLLKEIGPSRLAFWDCSLDPKWVQMMTNDKTLPLTETKMENTIDRIKGTAENPRNTERVPATAKFDFNLTLRVHDNENLLDSILTGLKLLELTGLGGSGSRGYGKIIFRELKLDDEDIQTRLTNLKLHEAA</sequence>
<evidence type="ECO:0000313" key="11">
    <source>
        <dbReference type="Proteomes" id="UP000676649"/>
    </source>
</evidence>
<evidence type="ECO:0000256" key="6">
    <source>
        <dbReference type="ARBA" id="ARBA00022884"/>
    </source>
</evidence>
<keyword evidence="6" id="KW-0694">RNA-binding</keyword>
<evidence type="ECO:0000256" key="3">
    <source>
        <dbReference type="ARBA" id="ARBA00022722"/>
    </source>
</evidence>
<keyword evidence="4" id="KW-0255">Endonuclease</keyword>
<dbReference type="GO" id="GO:0004519">
    <property type="term" value="F:endonuclease activity"/>
    <property type="evidence" value="ECO:0007669"/>
    <property type="project" value="UniProtKB-KW"/>
</dbReference>
<accession>A0A975MPF0</accession>
<dbReference type="InterPro" id="IPR005537">
    <property type="entry name" value="RAMP_III_fam"/>
</dbReference>
<evidence type="ECO:0000256" key="8">
    <source>
        <dbReference type="ARBA" id="ARBA00033183"/>
    </source>
</evidence>
<dbReference type="EMBL" id="CP073754">
    <property type="protein sequence ID" value="QWF71557.1"/>
    <property type="molecule type" value="Genomic_DNA"/>
</dbReference>
<dbReference type="PANTHER" id="PTHR35579:SF3">
    <property type="entry name" value="CRISPR SYSTEM CMS ENDORIBONUCLEASE CSM3"/>
    <property type="match status" value="1"/>
</dbReference>
<evidence type="ECO:0000256" key="2">
    <source>
        <dbReference type="ARBA" id="ARBA00022150"/>
    </source>
</evidence>
<organism evidence="10 11">
    <name type="scientific">Methylomonas paludis</name>
    <dbReference type="NCBI Taxonomy" id="1173101"/>
    <lineage>
        <taxon>Bacteria</taxon>
        <taxon>Pseudomonadati</taxon>
        <taxon>Pseudomonadota</taxon>
        <taxon>Gammaproteobacteria</taxon>
        <taxon>Methylococcales</taxon>
        <taxon>Methylococcaceae</taxon>
        <taxon>Methylomonas</taxon>
    </lineage>
</organism>
<dbReference type="RefSeq" id="WP_215583339.1">
    <property type="nucleotide sequence ID" value="NZ_CP073754.1"/>
</dbReference>
<evidence type="ECO:0000256" key="7">
    <source>
        <dbReference type="ARBA" id="ARBA00023118"/>
    </source>
</evidence>
<dbReference type="InterPro" id="IPR052216">
    <property type="entry name" value="CRISPR_Csm3_endoribonuclease"/>
</dbReference>
<evidence type="ECO:0000313" key="10">
    <source>
        <dbReference type="EMBL" id="QWF71557.1"/>
    </source>
</evidence>
<feature type="domain" description="CRISPR type III-associated protein" evidence="9">
    <location>
        <begin position="12"/>
        <end position="215"/>
    </location>
</feature>
<dbReference type="GO" id="GO:0051607">
    <property type="term" value="P:defense response to virus"/>
    <property type="evidence" value="ECO:0007669"/>
    <property type="project" value="UniProtKB-KW"/>
</dbReference>
<gene>
    <name evidence="10" type="primary">csm3</name>
    <name evidence="10" type="ORF">KEF85_03490</name>
</gene>
<keyword evidence="11" id="KW-1185">Reference proteome</keyword>
<keyword evidence="3" id="KW-0540">Nuclease</keyword>
<evidence type="ECO:0000256" key="1">
    <source>
        <dbReference type="ARBA" id="ARBA00006342"/>
    </source>
</evidence>
<dbReference type="KEGG" id="mpad:KEF85_03490"/>
<protein>
    <recommendedName>
        <fullName evidence="2">CRISPR system Cms endoribonuclease Csm3</fullName>
    </recommendedName>
    <alternativeName>
        <fullName evidence="8">CRISPR type III A-associated RAMP protein Csm3</fullName>
    </alternativeName>
</protein>
<evidence type="ECO:0000259" key="9">
    <source>
        <dbReference type="Pfam" id="PF03787"/>
    </source>
</evidence>
<keyword evidence="7" id="KW-0051">Antiviral defense</keyword>
<proteinExistence type="inferred from homology"/>